<dbReference type="RefSeq" id="WP_157856663.1">
    <property type="nucleotide sequence ID" value="NZ_JAVRFJ010000025.1"/>
</dbReference>
<keyword evidence="2" id="KW-1185">Reference proteome</keyword>
<protein>
    <submittedName>
        <fullName evidence="1">Uncharacterized protein</fullName>
    </submittedName>
</protein>
<reference evidence="1" key="1">
    <citation type="submission" date="2024-05" db="EMBL/GenBank/DDBJ databases">
        <title>30 novel species of actinomycetes from the DSMZ collection.</title>
        <authorList>
            <person name="Nouioui I."/>
        </authorList>
    </citation>
    <scope>NUCLEOTIDE SEQUENCE</scope>
    <source>
        <strain evidence="1">DSM 3412</strain>
    </source>
</reference>
<accession>A0ABU2Z400</accession>
<dbReference type="Proteomes" id="UP001180737">
    <property type="component" value="Unassembled WGS sequence"/>
</dbReference>
<evidence type="ECO:0000313" key="1">
    <source>
        <dbReference type="EMBL" id="MDT0571009.1"/>
    </source>
</evidence>
<evidence type="ECO:0000313" key="2">
    <source>
        <dbReference type="Proteomes" id="UP001180737"/>
    </source>
</evidence>
<comment type="caution">
    <text evidence="1">The sequence shown here is derived from an EMBL/GenBank/DDBJ whole genome shotgun (WGS) entry which is preliminary data.</text>
</comment>
<organism evidence="1 2">
    <name type="scientific">Streptomyces gottesmaniae</name>
    <dbReference type="NCBI Taxonomy" id="3075518"/>
    <lineage>
        <taxon>Bacteria</taxon>
        <taxon>Bacillati</taxon>
        <taxon>Actinomycetota</taxon>
        <taxon>Actinomycetes</taxon>
        <taxon>Kitasatosporales</taxon>
        <taxon>Streptomycetaceae</taxon>
        <taxon>Streptomyces</taxon>
    </lineage>
</organism>
<name>A0ABU2Z400_9ACTN</name>
<gene>
    <name evidence="1" type="ORF">RM704_26700</name>
</gene>
<proteinExistence type="predicted"/>
<dbReference type="EMBL" id="JAVRFJ010000025">
    <property type="protein sequence ID" value="MDT0571009.1"/>
    <property type="molecule type" value="Genomic_DNA"/>
</dbReference>
<sequence length="51" mass="5615">MTRTSFVLAPLLCPPPLLMLRPYGRTGDSTVAAVRRAHTGDAHMREGARHE</sequence>